<dbReference type="InterPro" id="IPR036390">
    <property type="entry name" value="WH_DNA-bd_sf"/>
</dbReference>
<sequence>MTERRAVHDDVARPGASGAWRTSNIGRLLNEAVHRFEASVLEKMAIAGHDECTLSHISVTRNLDLEGTRAVELARRAAMTKQSLGELITQLETLGIVKREPDPTDGRAKVVLFTERGRNWLEQFHTALEQTEAEMESELGPALYKAIKRGLRKYSDRTD</sequence>
<dbReference type="KEGG" id="pspw:BJG93_33895"/>
<reference evidence="2" key="2">
    <citation type="submission" date="2021-06" db="EMBL/GenBank/DDBJ databases">
        <authorList>
            <person name="Rogers T.H."/>
            <person name="Ramsay J.P."/>
            <person name="Wang P."/>
            <person name="Terpolilli J."/>
        </authorList>
    </citation>
    <scope>NUCLEOTIDE SEQUENCE</scope>
    <source>
        <strain evidence="2">WSM5005</strain>
        <plasmid evidence="2">pl2WSM5005</plasmid>
    </source>
</reference>
<dbReference type="EMBL" id="CP017565">
    <property type="protein sequence ID" value="APA90655.1"/>
    <property type="molecule type" value="Genomic_DNA"/>
</dbReference>
<dbReference type="SMART" id="SM00347">
    <property type="entry name" value="HTH_MARR"/>
    <property type="match status" value="1"/>
</dbReference>
<gene>
    <name evidence="2" type="ORF">BJG93_33895</name>
</gene>
<dbReference type="GO" id="GO:0003700">
    <property type="term" value="F:DNA-binding transcription factor activity"/>
    <property type="evidence" value="ECO:0007669"/>
    <property type="project" value="InterPro"/>
</dbReference>
<dbReference type="GO" id="GO:0006950">
    <property type="term" value="P:response to stress"/>
    <property type="evidence" value="ECO:0007669"/>
    <property type="project" value="TreeGrafter"/>
</dbReference>
<dbReference type="Pfam" id="PF12802">
    <property type="entry name" value="MarR_2"/>
    <property type="match status" value="1"/>
</dbReference>
<dbReference type="InterPro" id="IPR039422">
    <property type="entry name" value="MarR/SlyA-like"/>
</dbReference>
<feature type="domain" description="HTH marR-type" evidence="1">
    <location>
        <begin position="22"/>
        <end position="156"/>
    </location>
</feature>
<dbReference type="Gene3D" id="1.10.10.10">
    <property type="entry name" value="Winged helix-like DNA-binding domain superfamily/Winged helix DNA-binding domain"/>
    <property type="match status" value="1"/>
</dbReference>
<keyword evidence="3" id="KW-1185">Reference proteome</keyword>
<dbReference type="InterPro" id="IPR000835">
    <property type="entry name" value="HTH_MarR-typ"/>
</dbReference>
<keyword evidence="2" id="KW-0614">Plasmid</keyword>
<evidence type="ECO:0000313" key="3">
    <source>
        <dbReference type="Proteomes" id="UP000179860"/>
    </source>
</evidence>
<dbReference type="Proteomes" id="UP000179860">
    <property type="component" value="Plasmid pl2WSM5005"/>
</dbReference>
<accession>A0A1I9YWW8</accession>
<dbReference type="SUPFAM" id="SSF46785">
    <property type="entry name" value="Winged helix' DNA-binding domain"/>
    <property type="match status" value="1"/>
</dbReference>
<name>A0A1I9YWW8_9BURK</name>
<protein>
    <submittedName>
        <fullName evidence="2">MarR family transcriptional regulator</fullName>
    </submittedName>
</protein>
<dbReference type="PROSITE" id="PS50995">
    <property type="entry name" value="HTH_MARR_2"/>
    <property type="match status" value="1"/>
</dbReference>
<dbReference type="InterPro" id="IPR036388">
    <property type="entry name" value="WH-like_DNA-bd_sf"/>
</dbReference>
<dbReference type="PANTHER" id="PTHR33164:SF57">
    <property type="entry name" value="MARR-FAMILY TRANSCRIPTIONAL REGULATOR"/>
    <property type="match status" value="1"/>
</dbReference>
<proteinExistence type="predicted"/>
<organism evidence="2 3">
    <name type="scientific">Paraburkholderia sprentiae WSM5005</name>
    <dbReference type="NCBI Taxonomy" id="754502"/>
    <lineage>
        <taxon>Bacteria</taxon>
        <taxon>Pseudomonadati</taxon>
        <taxon>Pseudomonadota</taxon>
        <taxon>Betaproteobacteria</taxon>
        <taxon>Burkholderiales</taxon>
        <taxon>Burkholderiaceae</taxon>
        <taxon>Paraburkholderia</taxon>
    </lineage>
</organism>
<dbReference type="PANTHER" id="PTHR33164">
    <property type="entry name" value="TRANSCRIPTIONAL REGULATOR, MARR FAMILY"/>
    <property type="match status" value="1"/>
</dbReference>
<evidence type="ECO:0000259" key="1">
    <source>
        <dbReference type="PROSITE" id="PS50995"/>
    </source>
</evidence>
<dbReference type="OrthoDB" id="162531at2"/>
<reference evidence="2" key="1">
    <citation type="submission" date="2016-09" db="EMBL/GenBank/DDBJ databases">
        <title>The Complete Genome of Burkholderia sprentiae wsm5005.</title>
        <authorList>
            <person name="De Meyer S."/>
            <person name="Wang P."/>
            <person name="Terpolilli J."/>
        </authorList>
    </citation>
    <scope>NUCLEOTIDE SEQUENCE [LARGE SCALE GENOMIC DNA]</scope>
    <source>
        <strain evidence="2">WSM5005</strain>
        <plasmid evidence="2">pl2WSM5005</plasmid>
    </source>
</reference>
<evidence type="ECO:0000313" key="2">
    <source>
        <dbReference type="EMBL" id="APA90655.1"/>
    </source>
</evidence>
<geneLocation type="plasmid" evidence="2 3">
    <name>pl2WSM5005</name>
</geneLocation>
<dbReference type="AlphaFoldDB" id="A0A1I9YWW8"/>